<keyword evidence="1" id="KW-1133">Transmembrane helix</keyword>
<feature type="transmembrane region" description="Helical" evidence="1">
    <location>
        <begin position="133"/>
        <end position="150"/>
    </location>
</feature>
<protein>
    <submittedName>
        <fullName evidence="2">Uncharacterized protein</fullName>
    </submittedName>
</protein>
<evidence type="ECO:0000313" key="2">
    <source>
        <dbReference type="EMBL" id="TXK78964.1"/>
    </source>
</evidence>
<feature type="transmembrane region" description="Helical" evidence="1">
    <location>
        <begin position="20"/>
        <end position="51"/>
    </location>
</feature>
<dbReference type="RefSeq" id="WP_147905089.1">
    <property type="nucleotide sequence ID" value="NZ_BAAAGC010000015.1"/>
</dbReference>
<dbReference type="Proteomes" id="UP000321814">
    <property type="component" value="Unassembled WGS sequence"/>
</dbReference>
<comment type="caution">
    <text evidence="2">The sequence shown here is derived from an EMBL/GenBank/DDBJ whole genome shotgun (WGS) entry which is preliminary data.</text>
</comment>
<dbReference type="EMBL" id="VRLR01000012">
    <property type="protein sequence ID" value="TXK78964.1"/>
    <property type="molecule type" value="Genomic_DNA"/>
</dbReference>
<feature type="transmembrane region" description="Helical" evidence="1">
    <location>
        <begin position="170"/>
        <end position="188"/>
    </location>
</feature>
<keyword evidence="1" id="KW-0472">Membrane</keyword>
<evidence type="ECO:0000256" key="1">
    <source>
        <dbReference type="SAM" id="Phobius"/>
    </source>
</evidence>
<keyword evidence="1" id="KW-0812">Transmembrane</keyword>
<evidence type="ECO:0000313" key="3">
    <source>
        <dbReference type="Proteomes" id="UP000321814"/>
    </source>
</evidence>
<organism evidence="2 3">
    <name type="scientific">Rheinheimera tangshanensis</name>
    <dbReference type="NCBI Taxonomy" id="400153"/>
    <lineage>
        <taxon>Bacteria</taxon>
        <taxon>Pseudomonadati</taxon>
        <taxon>Pseudomonadota</taxon>
        <taxon>Gammaproteobacteria</taxon>
        <taxon>Chromatiales</taxon>
        <taxon>Chromatiaceae</taxon>
        <taxon>Rheinheimera</taxon>
    </lineage>
</organism>
<proteinExistence type="predicted"/>
<dbReference type="OrthoDB" id="6712223at2"/>
<feature type="transmembrane region" description="Helical" evidence="1">
    <location>
        <begin position="106"/>
        <end position="126"/>
    </location>
</feature>
<name>A0A5C8LRR6_9GAMM</name>
<dbReference type="AlphaFoldDB" id="A0A5C8LRR6"/>
<gene>
    <name evidence="2" type="ORF">FU839_15510</name>
</gene>
<accession>A0A5C8LRR6</accession>
<keyword evidence="3" id="KW-1185">Reference proteome</keyword>
<reference evidence="2 3" key="1">
    <citation type="submission" date="2019-08" db="EMBL/GenBank/DDBJ databases">
        <title>Draft genome analysis of Rheinheimera tangshanensis isolated from the roots of fresh rice plants (Oryza sativa).</title>
        <authorList>
            <person name="Yu Q."/>
            <person name="Qi Y."/>
            <person name="Zhang H."/>
            <person name="Pu J."/>
        </authorList>
    </citation>
    <scope>NUCLEOTIDE SEQUENCE [LARGE SCALE GENOMIC DNA]</scope>
    <source>
        <strain evidence="2 3">JA3-B52</strain>
    </source>
</reference>
<feature type="transmembrane region" description="Helical" evidence="1">
    <location>
        <begin position="63"/>
        <end position="86"/>
    </location>
</feature>
<sequence length="342" mass="38761">MQAWNERFPRLAQLHFAQWGYLLATVFFLLFLLLGADNSVLAKIGSVLLLLATAKEMWQRFAIWWHSLLGKACILTFYAIVLNFSFAYAESLVNGVIGVRPDIVPYSVNLAALLLAPAWTLIGSMLTLQFYSMLHLIKVMLLLMLRPFGVPSKHLLDDEVFPVWTLAARIIYLPVVTIILTFTLFSYFSGHPEQFLNWTTTEQQNSPEAIQKQLAEIKQREAELQQQQQGPHSKVPEFQIFIEDGYLMGDRGFKLPTMLWLNKLVASFNYHIESLGASSCKLTEPEHLVHINDYEVLVITPDVNKPVGYSYTVRVCDSPAFPAGMTGRALAPPIQTETPEQR</sequence>